<name>A0A9W8TN44_9PEZI</name>
<feature type="region of interest" description="Disordered" evidence="1">
    <location>
        <begin position="446"/>
        <end position="470"/>
    </location>
</feature>
<dbReference type="PANTHER" id="PTHR31252:SF11">
    <property type="entry name" value="DUF4419 DOMAIN-CONTAINING PROTEIN"/>
    <property type="match status" value="1"/>
</dbReference>
<dbReference type="VEuPathDB" id="FungiDB:F4678DRAFT_412225"/>
<keyword evidence="3" id="KW-1185">Reference proteome</keyword>
<dbReference type="EMBL" id="JANPWZ010000368">
    <property type="protein sequence ID" value="KAJ3577447.1"/>
    <property type="molecule type" value="Genomic_DNA"/>
</dbReference>
<proteinExistence type="predicted"/>
<protein>
    <submittedName>
        <fullName evidence="2">Uncharacterized protein</fullName>
    </submittedName>
</protein>
<evidence type="ECO:0000256" key="1">
    <source>
        <dbReference type="SAM" id="MobiDB-lite"/>
    </source>
</evidence>
<comment type="caution">
    <text evidence="2">The sequence shown here is derived from an EMBL/GenBank/DDBJ whole genome shotgun (WGS) entry which is preliminary data.</text>
</comment>
<dbReference type="Proteomes" id="UP001148614">
    <property type="component" value="Unassembled WGS sequence"/>
</dbReference>
<dbReference type="Pfam" id="PF14388">
    <property type="entry name" value="DUF4419"/>
    <property type="match status" value="1"/>
</dbReference>
<dbReference type="AlphaFoldDB" id="A0A9W8TN44"/>
<evidence type="ECO:0000313" key="2">
    <source>
        <dbReference type="EMBL" id="KAJ3577447.1"/>
    </source>
</evidence>
<organism evidence="2 3">
    <name type="scientific">Xylaria arbuscula</name>
    <dbReference type="NCBI Taxonomy" id="114810"/>
    <lineage>
        <taxon>Eukaryota</taxon>
        <taxon>Fungi</taxon>
        <taxon>Dikarya</taxon>
        <taxon>Ascomycota</taxon>
        <taxon>Pezizomycotina</taxon>
        <taxon>Sordariomycetes</taxon>
        <taxon>Xylariomycetidae</taxon>
        <taxon>Xylariales</taxon>
        <taxon>Xylariaceae</taxon>
        <taxon>Xylaria</taxon>
    </lineage>
</organism>
<dbReference type="InterPro" id="IPR025533">
    <property type="entry name" value="DUF4419"/>
</dbReference>
<evidence type="ECO:0000313" key="3">
    <source>
        <dbReference type="Proteomes" id="UP001148614"/>
    </source>
</evidence>
<reference evidence="2" key="1">
    <citation type="submission" date="2022-07" db="EMBL/GenBank/DDBJ databases">
        <title>Genome Sequence of Xylaria arbuscula.</title>
        <authorList>
            <person name="Buettner E."/>
        </authorList>
    </citation>
    <scope>NUCLEOTIDE SEQUENCE</scope>
    <source>
        <strain evidence="2">VT107</strain>
    </source>
</reference>
<accession>A0A9W8TN44</accession>
<gene>
    <name evidence="2" type="ORF">NPX13_g3123</name>
</gene>
<feature type="compositionally biased region" description="Low complexity" evidence="1">
    <location>
        <begin position="457"/>
        <end position="466"/>
    </location>
</feature>
<sequence>MPVIVKCYPEPVSGGNWFSNGLSSKEFLDILCVRGHTEVETMVQSSYHEDNQRTICHSDNGLICTVFAAYTSGFHLVLRPEDIWIAILTQFSYHTNAEVNENAPHLHSSTRHHNAGHILLQNFDSLDTVEYDDLTPSMANLIGTTFKDPSALTFIMPNWSETTKNDRIIAYICTVGAVHIRPGCLRVPDDGRITTMTLLGNRADWVDLKHRVETLGEYGPGDEPRIFSFMLQPIMRGFLDTFDYPTRQSTRNFWSTAILVNNRRDKPNLYGWMNTFLFWNQSGECRVPKILLNEVYRFVMDWSWTTAQRKKYVNNRANSNDPDLIRKLDIAIDQIDRTLKESRVRYINFLITTWWSGNCDSPAGILPGDGSNHIEIPAGFLSVPVWLENPVTGYMVATELSGGSVGTQALPSGLSKSQNLNEQALNAVKPVIEWWMYRVKRSRSRKPRSAPDANEVSSIPSPTPSSDSDDCEITEIEHWYGGQEQDHISSIATMSRTSQSFLEQLEDEDLLYDLIVKATEGDNSTAGFSEVDSSGMTNSEPCEKFGLVVVTDRDSGLQFLKVASR</sequence>
<dbReference type="PANTHER" id="PTHR31252">
    <property type="entry name" value="DUF4419 DOMAIN-CONTAINING PROTEIN"/>
    <property type="match status" value="1"/>
</dbReference>